<feature type="compositionally biased region" description="Basic residues" evidence="1">
    <location>
        <begin position="1"/>
        <end position="11"/>
    </location>
</feature>
<proteinExistence type="predicted"/>
<protein>
    <submittedName>
        <fullName evidence="2">Transcriptional regulator, ArsR family</fullName>
    </submittedName>
</protein>
<dbReference type="GeneID" id="41601444"/>
<dbReference type="PATRIC" id="fig|1434121.4.peg.231"/>
<dbReference type="CDD" id="cd00090">
    <property type="entry name" value="HTH_ARSR"/>
    <property type="match status" value="1"/>
</dbReference>
<evidence type="ECO:0000313" key="2">
    <source>
        <dbReference type="EMBL" id="AKB14499.1"/>
    </source>
</evidence>
<dbReference type="Proteomes" id="UP000056925">
    <property type="component" value="Chromosome"/>
</dbReference>
<dbReference type="AlphaFoldDB" id="A0A0E3H9Q2"/>
<dbReference type="EMBL" id="CP009502">
    <property type="protein sequence ID" value="AKB14499.1"/>
    <property type="molecule type" value="Genomic_DNA"/>
</dbReference>
<dbReference type="Gene3D" id="1.10.10.10">
    <property type="entry name" value="Winged helix-like DNA-binding domain superfamily/Winged helix DNA-binding domain"/>
    <property type="match status" value="1"/>
</dbReference>
<dbReference type="InterPro" id="IPR016723">
    <property type="entry name" value="Tscrpt_reg_ArsR_prd"/>
</dbReference>
<sequence>MNNRNSGRKKEKQPESQAISETQEMVEVQAIKEKLSEMHNDIKKVMQYTNRLRFEAAFESLRENYSNALLNHLYEDIDTGLEWNMIKKCPQKESCTQAFTAVLRQNAELIKRSNVEDNLISNSKKQLEELRCGAPYSKCEKCFSEVSSLLVKQVNLMRSMKIYAENQEQKPSIAALKTCAVMSEILEPVSNPQRLEMLKAIAFETKSFSAFSELTGLRGGNLLFHLQRLIASGLIMQQHERGDYMITEKGFKILQGLNEIYASLQTSQVQKPAELLSRAGEKSPI</sequence>
<reference evidence="2 3" key="1">
    <citation type="submission" date="2014-07" db="EMBL/GenBank/DDBJ databases">
        <title>Methanogenic archaea and the global carbon cycle.</title>
        <authorList>
            <person name="Henriksen J.R."/>
            <person name="Luke J."/>
            <person name="Reinhart S."/>
            <person name="Benedict M.N."/>
            <person name="Youngblut N.D."/>
            <person name="Metcalf M.E."/>
            <person name="Whitaker R.J."/>
            <person name="Metcalf W.W."/>
        </authorList>
    </citation>
    <scope>NUCLEOTIDE SEQUENCE [LARGE SCALE GENOMIC DNA]</scope>
    <source>
        <strain evidence="2 3">CHTI-55</strain>
    </source>
</reference>
<dbReference type="SUPFAM" id="SSF46785">
    <property type="entry name" value="Winged helix' DNA-binding domain"/>
    <property type="match status" value="1"/>
</dbReference>
<evidence type="ECO:0000256" key="1">
    <source>
        <dbReference type="SAM" id="MobiDB-lite"/>
    </source>
</evidence>
<organism evidence="2 3">
    <name type="scientific">Methanosarcina thermophila CHTI-55</name>
    <dbReference type="NCBI Taxonomy" id="1434121"/>
    <lineage>
        <taxon>Archaea</taxon>
        <taxon>Methanobacteriati</taxon>
        <taxon>Methanobacteriota</taxon>
        <taxon>Stenosarchaea group</taxon>
        <taxon>Methanomicrobia</taxon>
        <taxon>Methanosarcinales</taxon>
        <taxon>Methanosarcinaceae</taxon>
        <taxon>Methanosarcina</taxon>
    </lineage>
</organism>
<dbReference type="HOGENOM" id="CLU_085608_0_0_2"/>
<accession>A0A0E3H9Q2</accession>
<gene>
    <name evidence="2" type="ORF">MSTHC_0181</name>
</gene>
<dbReference type="InterPro" id="IPR036390">
    <property type="entry name" value="WH_DNA-bd_sf"/>
</dbReference>
<dbReference type="InterPro" id="IPR036388">
    <property type="entry name" value="WH-like_DNA-bd_sf"/>
</dbReference>
<dbReference type="KEGG" id="mthe:MSTHC_0181"/>
<dbReference type="InterPro" id="IPR011991">
    <property type="entry name" value="ArsR-like_HTH"/>
</dbReference>
<name>A0A0E3H9Q2_METTE</name>
<evidence type="ECO:0000313" key="3">
    <source>
        <dbReference type="Proteomes" id="UP000056925"/>
    </source>
</evidence>
<dbReference type="RefSeq" id="WP_048166485.1">
    <property type="nucleotide sequence ID" value="NZ_CP009502.1"/>
</dbReference>
<dbReference type="PIRSF" id="PIRSF018357">
    <property type="entry name" value="Trans_reg_ArsR_prd"/>
    <property type="match status" value="1"/>
</dbReference>
<feature type="region of interest" description="Disordered" evidence="1">
    <location>
        <begin position="1"/>
        <end position="23"/>
    </location>
</feature>